<dbReference type="PANTHER" id="PTHR46017:SF2">
    <property type="entry name" value="MANNOSYLGLYCERATE HYDROLASE"/>
    <property type="match status" value="1"/>
</dbReference>
<dbReference type="Gene3D" id="1.20.1270.50">
    <property type="entry name" value="Glycoside hydrolase family 38, central domain"/>
    <property type="match status" value="1"/>
</dbReference>
<dbReference type="Pfam" id="PF07748">
    <property type="entry name" value="Glyco_hydro_38C"/>
    <property type="match status" value="1"/>
</dbReference>
<dbReference type="Gene3D" id="2.70.98.30">
    <property type="entry name" value="Golgi alpha-mannosidase II, domain 4"/>
    <property type="match status" value="1"/>
</dbReference>
<feature type="domain" description="Glycoside hydrolase family 38 N-terminal" evidence="5">
    <location>
        <begin position="16"/>
        <end position="274"/>
    </location>
</feature>
<dbReference type="GO" id="GO:0030246">
    <property type="term" value="F:carbohydrate binding"/>
    <property type="evidence" value="ECO:0007669"/>
    <property type="project" value="InterPro"/>
</dbReference>
<organism evidence="8">
    <name type="scientific">freshwater metagenome</name>
    <dbReference type="NCBI Taxonomy" id="449393"/>
    <lineage>
        <taxon>unclassified sequences</taxon>
        <taxon>metagenomes</taxon>
        <taxon>ecological metagenomes</taxon>
    </lineage>
</organism>
<dbReference type="Pfam" id="PF01074">
    <property type="entry name" value="Glyco_hydro_38N"/>
    <property type="match status" value="1"/>
</dbReference>
<name>A0A6J6X3T5_9ZZZZ</name>
<evidence type="ECO:0000259" key="7">
    <source>
        <dbReference type="Pfam" id="PF09261"/>
    </source>
</evidence>
<dbReference type="InterPro" id="IPR011013">
    <property type="entry name" value="Gal_mutarotase_sf_dom"/>
</dbReference>
<evidence type="ECO:0000256" key="1">
    <source>
        <dbReference type="ARBA" id="ARBA00009792"/>
    </source>
</evidence>
<feature type="domain" description="Glycoside hydrolase family 38 central" evidence="7">
    <location>
        <begin position="290"/>
        <end position="381"/>
    </location>
</feature>
<evidence type="ECO:0000313" key="8">
    <source>
        <dbReference type="EMBL" id="CAB4791089.1"/>
    </source>
</evidence>
<dbReference type="InterPro" id="IPR037094">
    <property type="entry name" value="Glyco_hydro_38_cen_sf"/>
</dbReference>
<evidence type="ECO:0000256" key="3">
    <source>
        <dbReference type="ARBA" id="ARBA00022801"/>
    </source>
</evidence>
<dbReference type="InterPro" id="IPR011682">
    <property type="entry name" value="Glyco_hydro_38_C"/>
</dbReference>
<dbReference type="SUPFAM" id="SSF74650">
    <property type="entry name" value="Galactose mutarotase-like"/>
    <property type="match status" value="1"/>
</dbReference>
<comment type="similarity">
    <text evidence="1">Belongs to the glycosyl hydrolase 38 family.</text>
</comment>
<dbReference type="GO" id="GO:0006013">
    <property type="term" value="P:mannose metabolic process"/>
    <property type="evidence" value="ECO:0007669"/>
    <property type="project" value="InterPro"/>
</dbReference>
<dbReference type="Pfam" id="PF09261">
    <property type="entry name" value="Alpha-mann_mid"/>
    <property type="match status" value="1"/>
</dbReference>
<sequence>MTDTSPSRSASDSPIKVTILPHTHWDREWYAPFQDFRHRLVRLLDEFLPRLEADPSYEHFLLDGQTAVIDDYLEVRPEASEILARLGKSGRLGIGPWAILMDEYMVSGETIIRNLQMGIARAEDFGSAMKVGYLPDMFGHVAQMPQILRLAGLDQAVVWRGVPSAIQKTAFWWEALDGSRVRAEFLVGSYSNGRDLPSNPATLVQRAHNYANELGDARYPGGGILFMNGTDHQIPQPWLGTVVAAANAEQSEYRFEVNSLAAYLAEQTSENLPTWRGEMRSGARANVLMGVASNRVDIHQACSAAERIIERRCEPLQALHLSNADYASAEMDIAWRQLILNSAHDSSCACSADDVVDAVMVRYREALHIGEGLTREALDSLANRVSAPSGSVIVANATATQRDGVVICLVSGDTPMHLRSLGSAQSFPTQQLRVLGGEVFATTVTSEQIPNSLEMVRGPEFAGTLIERFEIEVLDDESVDVRAFAAAAMGKGVDLEDLRDQVFALSRTHKTFHLRVLRAPAQVVAFNAGAIPGFGWRTFEAVEGAAATTLLGGGETATYPSICNEFLTLSVDPGDATYTITTVGSAGEESIVIAGLGRIVEGGDGGDTYNYSPPASDQIVDSPISVRVRVEETGPVFARCIIEADYLWPTNAIGDERSCSERSTSLAQHTVVTTLELRVGEQFVRVTHDIDNRARDHRVRAHFPLPKRVSGSSADCAFAVVERGLETEGGPHEYALPTWVSRRFVDCSDGAQGLGLVHDGLLEYEVVNDGTELALTLLRSVGYLSRSEMKLRPNPAGPLLPVEGAQLQKRLQMQYCVVAHSGDWVSADMNSIADRFLIPLETASATGSASADREATGSALQVTGAVVSTLRREGGALILRAFNPLKTPALLEVSVSERPIQGEVVDLIGEALAPFTGALALRPNEIVTVRLAD</sequence>
<dbReference type="InterPro" id="IPR028995">
    <property type="entry name" value="Glyco_hydro_57/38_cen_sf"/>
</dbReference>
<dbReference type="InterPro" id="IPR027291">
    <property type="entry name" value="Glyco_hydro_38_N_sf"/>
</dbReference>
<evidence type="ECO:0000256" key="4">
    <source>
        <dbReference type="ARBA" id="ARBA00023295"/>
    </source>
</evidence>
<dbReference type="GO" id="GO:0004559">
    <property type="term" value="F:alpha-mannosidase activity"/>
    <property type="evidence" value="ECO:0007669"/>
    <property type="project" value="InterPro"/>
</dbReference>
<proteinExistence type="inferred from homology"/>
<dbReference type="GO" id="GO:0009313">
    <property type="term" value="P:oligosaccharide catabolic process"/>
    <property type="evidence" value="ECO:0007669"/>
    <property type="project" value="TreeGrafter"/>
</dbReference>
<evidence type="ECO:0000259" key="6">
    <source>
        <dbReference type="Pfam" id="PF07748"/>
    </source>
</evidence>
<dbReference type="GO" id="GO:0046872">
    <property type="term" value="F:metal ion binding"/>
    <property type="evidence" value="ECO:0007669"/>
    <property type="project" value="UniProtKB-KW"/>
</dbReference>
<dbReference type="AlphaFoldDB" id="A0A6J6X3T5"/>
<protein>
    <submittedName>
        <fullName evidence="8">Unannotated protein</fullName>
    </submittedName>
</protein>
<keyword evidence="4" id="KW-0326">Glycosidase</keyword>
<dbReference type="PANTHER" id="PTHR46017">
    <property type="entry name" value="ALPHA-MANNOSIDASE 2C1"/>
    <property type="match status" value="1"/>
</dbReference>
<accession>A0A6J6X3T5</accession>
<evidence type="ECO:0000256" key="2">
    <source>
        <dbReference type="ARBA" id="ARBA00022723"/>
    </source>
</evidence>
<dbReference type="Gene3D" id="3.20.110.10">
    <property type="entry name" value="Glycoside hydrolase 38, N terminal domain"/>
    <property type="match status" value="1"/>
</dbReference>
<keyword evidence="3" id="KW-0378">Hydrolase</keyword>
<gene>
    <name evidence="8" type="ORF">UFOPK2996_00463</name>
</gene>
<dbReference type="EMBL" id="CAFAAH010000041">
    <property type="protein sequence ID" value="CAB4791089.1"/>
    <property type="molecule type" value="Genomic_DNA"/>
</dbReference>
<evidence type="ECO:0000259" key="5">
    <source>
        <dbReference type="Pfam" id="PF01074"/>
    </source>
</evidence>
<dbReference type="InterPro" id="IPR000602">
    <property type="entry name" value="Glyco_hydro_38_N"/>
</dbReference>
<dbReference type="InterPro" id="IPR011330">
    <property type="entry name" value="Glyco_hydro/deAcase_b/a-brl"/>
</dbReference>
<keyword evidence="2" id="KW-0479">Metal-binding</keyword>
<reference evidence="8" key="1">
    <citation type="submission" date="2020-05" db="EMBL/GenBank/DDBJ databases">
        <authorList>
            <person name="Chiriac C."/>
            <person name="Salcher M."/>
            <person name="Ghai R."/>
            <person name="Kavagutti S V."/>
        </authorList>
    </citation>
    <scope>NUCLEOTIDE SEQUENCE</scope>
</reference>
<dbReference type="SUPFAM" id="SSF88688">
    <property type="entry name" value="Families 57/38 glycoside transferase middle domain"/>
    <property type="match status" value="1"/>
</dbReference>
<feature type="domain" description="Glycosyl hydrolase family 38 C-terminal" evidence="6">
    <location>
        <begin position="607"/>
        <end position="782"/>
    </location>
</feature>
<dbReference type="SUPFAM" id="SSF88713">
    <property type="entry name" value="Glycoside hydrolase/deacetylase"/>
    <property type="match status" value="1"/>
</dbReference>
<dbReference type="InterPro" id="IPR015341">
    <property type="entry name" value="Glyco_hydro_38_cen"/>
</dbReference>